<comment type="catalytic activity">
    <reaction evidence="5">
        <text>dTDP-beta-L-rhamnose + NADP(+) = dTDP-4-dehydro-beta-L-rhamnose + NADPH + H(+)</text>
        <dbReference type="Rhea" id="RHEA:21796"/>
        <dbReference type="ChEBI" id="CHEBI:15378"/>
        <dbReference type="ChEBI" id="CHEBI:57510"/>
        <dbReference type="ChEBI" id="CHEBI:57783"/>
        <dbReference type="ChEBI" id="CHEBI:58349"/>
        <dbReference type="ChEBI" id="CHEBI:62830"/>
        <dbReference type="EC" id="1.1.1.133"/>
    </reaction>
</comment>
<reference evidence="9" key="1">
    <citation type="submission" date="2015-12" db="EMBL/GenBank/DDBJ databases">
        <title>Complete genome sequence of Lutibacter profundus strain LP1.</title>
        <authorList>
            <person name="Wissuwa J."/>
            <person name="Le Moine Bauer S."/>
            <person name="Stokke R."/>
            <person name="Dahle H."/>
            <person name="Steen I.H."/>
        </authorList>
    </citation>
    <scope>NUCLEOTIDE SEQUENCE [LARGE SCALE GENOMIC DNA]</scope>
    <source>
        <strain evidence="9">LP1</strain>
    </source>
</reference>
<dbReference type="CDD" id="cd05254">
    <property type="entry name" value="dTDP_HR_like_SDR_e"/>
    <property type="match status" value="1"/>
</dbReference>
<organism evidence="8 9">
    <name type="scientific">Lutibacter profundi</name>
    <dbReference type="NCBI Taxonomy" id="1622118"/>
    <lineage>
        <taxon>Bacteria</taxon>
        <taxon>Pseudomonadati</taxon>
        <taxon>Bacteroidota</taxon>
        <taxon>Flavobacteriia</taxon>
        <taxon>Flavobacteriales</taxon>
        <taxon>Flavobacteriaceae</taxon>
        <taxon>Lutibacter</taxon>
    </lineage>
</organism>
<dbReference type="Pfam" id="PF04321">
    <property type="entry name" value="RmlD_sub_bind"/>
    <property type="match status" value="1"/>
</dbReference>
<name>A0A0X8G6C8_9FLAO</name>
<dbReference type="SUPFAM" id="SSF51735">
    <property type="entry name" value="NAD(P)-binding Rossmann-fold domains"/>
    <property type="match status" value="1"/>
</dbReference>
<evidence type="ECO:0000259" key="7">
    <source>
        <dbReference type="Pfam" id="PF04321"/>
    </source>
</evidence>
<comment type="similarity">
    <text evidence="2 6">Belongs to the dTDP-4-dehydrorhamnose reductase family.</text>
</comment>
<dbReference type="PANTHER" id="PTHR10491">
    <property type="entry name" value="DTDP-4-DEHYDRORHAMNOSE REDUCTASE"/>
    <property type="match status" value="1"/>
</dbReference>
<dbReference type="NCBIfam" id="TIGR01214">
    <property type="entry name" value="rmlD"/>
    <property type="match status" value="1"/>
</dbReference>
<reference evidence="8 9" key="2">
    <citation type="journal article" date="2016" name="Int. J. Syst. Evol. Microbiol.">
        <title>Lutibacter profundi sp. nov., isolated from a deep-sea hydrothermal system on the Arctic Mid-Ocean Ridge and emended description of the genus Lutibacter.</title>
        <authorList>
            <person name="Le Moine Bauer S."/>
            <person name="Roalkvam I."/>
            <person name="Steen I.H."/>
            <person name="Dahle H."/>
        </authorList>
    </citation>
    <scope>NUCLEOTIDE SEQUENCE [LARGE SCALE GENOMIC DNA]</scope>
    <source>
        <strain evidence="8 9">LP1</strain>
    </source>
</reference>
<dbReference type="STRING" id="1622118.Lupro_06285"/>
<evidence type="ECO:0000256" key="6">
    <source>
        <dbReference type="RuleBase" id="RU364082"/>
    </source>
</evidence>
<protein>
    <recommendedName>
        <fullName evidence="4 6">dTDP-4-dehydrorhamnose reductase</fullName>
        <ecNumber evidence="3 6">1.1.1.133</ecNumber>
    </recommendedName>
</protein>
<sequence>MINVLVTGSKGQLGLALASLENVFLNYNFFFTDKSELDITNFKAVSAFISKNKIEVLINCAAYTNVDKAEDEPDLANKINHLAVKNLAEIAKAQQLKLIHISTDYVFDGNSNTPYTEKENTNPQNVYGTSKLNGERALLKVNPPNAVIIRTAWLYSSFGKNFVKTIRKLSAEKESISVISDQIGSPTYACDLAKVILQITPLIKGKGAQIYHYANEGACSWFQFAEEIVKISKNNCKIVPVTTAQFKTVAKRPKFSLLDSHKIQKVFDVKISHWKEALKICITQFK</sequence>
<dbReference type="InterPro" id="IPR005913">
    <property type="entry name" value="dTDP_dehydrorham_reduct"/>
</dbReference>
<dbReference type="InterPro" id="IPR029903">
    <property type="entry name" value="RmlD-like-bd"/>
</dbReference>
<evidence type="ECO:0000256" key="2">
    <source>
        <dbReference type="ARBA" id="ARBA00010944"/>
    </source>
</evidence>
<proteinExistence type="inferred from homology"/>
<accession>A0A0X8G6C8</accession>
<evidence type="ECO:0000256" key="5">
    <source>
        <dbReference type="ARBA" id="ARBA00048200"/>
    </source>
</evidence>
<comment type="pathway">
    <text evidence="1 6">Carbohydrate biosynthesis; dTDP-L-rhamnose biosynthesis.</text>
</comment>
<evidence type="ECO:0000313" key="8">
    <source>
        <dbReference type="EMBL" id="AMC10875.1"/>
    </source>
</evidence>
<evidence type="ECO:0000256" key="1">
    <source>
        <dbReference type="ARBA" id="ARBA00004781"/>
    </source>
</evidence>
<evidence type="ECO:0000256" key="3">
    <source>
        <dbReference type="ARBA" id="ARBA00012929"/>
    </source>
</evidence>
<dbReference type="InterPro" id="IPR036291">
    <property type="entry name" value="NAD(P)-bd_dom_sf"/>
</dbReference>
<dbReference type="OrthoDB" id="9803892at2"/>
<dbReference type="EC" id="1.1.1.133" evidence="3 6"/>
<dbReference type="Proteomes" id="UP000059672">
    <property type="component" value="Chromosome"/>
</dbReference>
<dbReference type="GO" id="GO:0008831">
    <property type="term" value="F:dTDP-4-dehydrorhamnose reductase activity"/>
    <property type="evidence" value="ECO:0007669"/>
    <property type="project" value="UniProtKB-EC"/>
</dbReference>
<dbReference type="Gene3D" id="3.40.50.720">
    <property type="entry name" value="NAD(P)-binding Rossmann-like Domain"/>
    <property type="match status" value="1"/>
</dbReference>
<dbReference type="UniPathway" id="UPA00124"/>
<feature type="domain" description="RmlD-like substrate binding" evidence="7">
    <location>
        <begin position="3"/>
        <end position="285"/>
    </location>
</feature>
<dbReference type="Gene3D" id="3.90.25.10">
    <property type="entry name" value="UDP-galactose 4-epimerase, domain 1"/>
    <property type="match status" value="1"/>
</dbReference>
<dbReference type="GO" id="GO:0019305">
    <property type="term" value="P:dTDP-rhamnose biosynthetic process"/>
    <property type="evidence" value="ECO:0007669"/>
    <property type="project" value="UniProtKB-UniPathway"/>
</dbReference>
<evidence type="ECO:0000313" key="9">
    <source>
        <dbReference type="Proteomes" id="UP000059672"/>
    </source>
</evidence>
<dbReference type="PATRIC" id="fig|1622118.3.peg.1303"/>
<dbReference type="KEGG" id="lut:Lupro_06285"/>
<gene>
    <name evidence="8" type="ORF">Lupro_06285</name>
</gene>
<dbReference type="RefSeq" id="WP_068207476.1">
    <property type="nucleotide sequence ID" value="NZ_CP013355.1"/>
</dbReference>
<dbReference type="EMBL" id="CP013355">
    <property type="protein sequence ID" value="AMC10875.1"/>
    <property type="molecule type" value="Genomic_DNA"/>
</dbReference>
<keyword evidence="6" id="KW-0521">NADP</keyword>
<keyword evidence="9" id="KW-1185">Reference proteome</keyword>
<evidence type="ECO:0000256" key="4">
    <source>
        <dbReference type="ARBA" id="ARBA00017099"/>
    </source>
</evidence>
<keyword evidence="6" id="KW-0560">Oxidoreductase</keyword>
<dbReference type="GO" id="GO:0005829">
    <property type="term" value="C:cytosol"/>
    <property type="evidence" value="ECO:0007669"/>
    <property type="project" value="TreeGrafter"/>
</dbReference>
<comment type="function">
    <text evidence="6">Catalyzes the reduction of dTDP-6-deoxy-L-lyxo-4-hexulose to yield dTDP-L-rhamnose.</text>
</comment>
<dbReference type="AlphaFoldDB" id="A0A0X8G6C8"/>
<dbReference type="PANTHER" id="PTHR10491:SF4">
    <property type="entry name" value="METHIONINE ADENOSYLTRANSFERASE 2 SUBUNIT BETA"/>
    <property type="match status" value="1"/>
</dbReference>